<reference evidence="6 8" key="1">
    <citation type="journal article" date="2019" name="Nat. Microbiol.">
        <title>Expanding anaerobic alkane metabolism in the domain of Archaea.</title>
        <authorList>
            <person name="Wang Y."/>
            <person name="Wegener G."/>
            <person name="Hou J."/>
            <person name="Wang F."/>
            <person name="Xiao X."/>
        </authorList>
    </citation>
    <scope>NUCLEOTIDE SEQUENCE [LARGE SCALE GENOMIC DNA]</scope>
    <source>
        <strain evidence="6">WYZ-LMO11</strain>
    </source>
</reference>
<dbReference type="SUPFAM" id="SSF57829">
    <property type="entry name" value="Zn-binding ribosomal proteins"/>
    <property type="match status" value="1"/>
</dbReference>
<evidence type="ECO:0000256" key="2">
    <source>
        <dbReference type="ARBA" id="ARBA00022980"/>
    </source>
</evidence>
<dbReference type="SMART" id="SM01402">
    <property type="entry name" value="Ribosomal_S27"/>
    <property type="match status" value="1"/>
</dbReference>
<feature type="domain" description="Small ribosomal subunit protein eS31" evidence="4">
    <location>
        <begin position="7"/>
        <end position="52"/>
    </location>
</feature>
<dbReference type="GO" id="GO:0003735">
    <property type="term" value="F:structural constituent of ribosome"/>
    <property type="evidence" value="ECO:0007669"/>
    <property type="project" value="InterPro"/>
</dbReference>
<evidence type="ECO:0000256" key="1">
    <source>
        <dbReference type="ARBA" id="ARBA00022833"/>
    </source>
</evidence>
<gene>
    <name evidence="6" type="ORF">DSO09_02350</name>
    <name evidence="5" type="ORF">EF809_05030</name>
</gene>
<keyword evidence="1" id="KW-0862">Zinc</keyword>
<comment type="caution">
    <text evidence="5">The sequence shown here is derived from an EMBL/GenBank/DDBJ whole genome shotgun (WGS) entry which is preliminary data.</text>
</comment>
<evidence type="ECO:0000313" key="8">
    <source>
        <dbReference type="Proteomes" id="UP000317265"/>
    </source>
</evidence>
<dbReference type="AlphaFoldDB" id="A0A520KF09"/>
<dbReference type="Pfam" id="PF01599">
    <property type="entry name" value="Ribosomal_S27"/>
    <property type="match status" value="1"/>
</dbReference>
<sequence>MAKKTKPHELYEYDYSTGTIKPKNKICSRCGRFMAKHLKPVPRWACGYCGYTIFIH</sequence>
<dbReference type="EMBL" id="QNVI01000028">
    <property type="protein sequence ID" value="TDA39385.1"/>
    <property type="molecule type" value="Genomic_DNA"/>
</dbReference>
<dbReference type="InterPro" id="IPR002906">
    <property type="entry name" value="Ribosomal_eS31"/>
</dbReference>
<dbReference type="Proteomes" id="UP000316080">
    <property type="component" value="Unassembled WGS sequence"/>
</dbReference>
<evidence type="ECO:0000259" key="4">
    <source>
        <dbReference type="SMART" id="SM01402"/>
    </source>
</evidence>
<dbReference type="Gene3D" id="6.20.50.180">
    <property type="match status" value="1"/>
</dbReference>
<dbReference type="InterPro" id="IPR011332">
    <property type="entry name" value="Ribosomal_zn-bd"/>
</dbReference>
<reference evidence="5 7" key="2">
    <citation type="journal article" date="2019" name="Nat. Microbiol.">
        <title>Wide diversity of methane and short-chain alkane metabolisms in uncultured archaea.</title>
        <authorList>
            <person name="Borrel G."/>
            <person name="Adam P.S."/>
            <person name="McKay L.J."/>
            <person name="Chen L.X."/>
            <person name="Sierra-Garcia I.N."/>
            <person name="Sieber C.M."/>
            <person name="Letourneur Q."/>
            <person name="Ghozlane A."/>
            <person name="Andersen G.L."/>
            <person name="Li W.J."/>
            <person name="Hallam S.J."/>
            <person name="Muyzer G."/>
            <person name="de Oliveira V.M."/>
            <person name="Inskeep W.P."/>
            <person name="Banfield J.F."/>
            <person name="Gribaldo S."/>
        </authorList>
    </citation>
    <scope>NUCLEOTIDE SEQUENCE [LARGE SCALE GENOMIC DNA]</scope>
    <source>
        <strain evidence="5">Verst-YHS</strain>
    </source>
</reference>
<evidence type="ECO:0000313" key="5">
    <source>
        <dbReference type="EMBL" id="RZN55547.1"/>
    </source>
</evidence>
<dbReference type="Proteomes" id="UP000317265">
    <property type="component" value="Unassembled WGS sequence"/>
</dbReference>
<evidence type="ECO:0000313" key="7">
    <source>
        <dbReference type="Proteomes" id="UP000316080"/>
    </source>
</evidence>
<dbReference type="GO" id="GO:1990904">
    <property type="term" value="C:ribonucleoprotein complex"/>
    <property type="evidence" value="ECO:0007669"/>
    <property type="project" value="UniProtKB-KW"/>
</dbReference>
<proteinExistence type="predicted"/>
<evidence type="ECO:0000256" key="3">
    <source>
        <dbReference type="ARBA" id="ARBA00023274"/>
    </source>
</evidence>
<protein>
    <submittedName>
        <fullName evidence="5">30S ribosomal protein S27ae</fullName>
    </submittedName>
</protein>
<name>A0A520KF09_9CREN</name>
<dbReference type="NCBIfam" id="NF001669">
    <property type="entry name" value="PRK00432.1"/>
    <property type="match status" value="1"/>
</dbReference>
<organism evidence="5 7">
    <name type="scientific">Thermoproteota archaeon</name>
    <dbReference type="NCBI Taxonomy" id="2056631"/>
    <lineage>
        <taxon>Archaea</taxon>
        <taxon>Thermoproteota</taxon>
    </lineage>
</organism>
<dbReference type="GO" id="GO:0006412">
    <property type="term" value="P:translation"/>
    <property type="evidence" value="ECO:0007669"/>
    <property type="project" value="InterPro"/>
</dbReference>
<keyword evidence="3" id="KW-0687">Ribonucleoprotein</keyword>
<accession>A0A520KF09</accession>
<keyword evidence="2 5" id="KW-0689">Ribosomal protein</keyword>
<dbReference type="EMBL" id="RXIH01000041">
    <property type="protein sequence ID" value="RZN55547.1"/>
    <property type="molecule type" value="Genomic_DNA"/>
</dbReference>
<evidence type="ECO:0000313" key="6">
    <source>
        <dbReference type="EMBL" id="TDA39385.1"/>
    </source>
</evidence>
<dbReference type="GO" id="GO:0005840">
    <property type="term" value="C:ribosome"/>
    <property type="evidence" value="ECO:0007669"/>
    <property type="project" value="UniProtKB-KW"/>
</dbReference>